<dbReference type="Pfam" id="PF05973">
    <property type="entry name" value="Gp49"/>
    <property type="match status" value="1"/>
</dbReference>
<organism evidence="1 2">
    <name type="scientific">Eubacterium multiforme</name>
    <dbReference type="NCBI Taxonomy" id="83339"/>
    <lineage>
        <taxon>Bacteria</taxon>
        <taxon>Bacillati</taxon>
        <taxon>Bacillota</taxon>
        <taxon>Clostridia</taxon>
        <taxon>Eubacteriales</taxon>
        <taxon>Eubacteriaceae</taxon>
        <taxon>Eubacterium</taxon>
    </lineage>
</organism>
<proteinExistence type="predicted"/>
<sequence>MYDISFFKDKNGKSPVLEYINKLEEKSSNDKRARVKLDKINKSFQLLREKGTTIGAPIIRNLEKNIYKIRVLDSRFFFLREGNTFVMISHFIKNTQKTPEKEKNIARKRWREFYDNISDK</sequence>
<name>A0ABT9UWD4_9FIRM</name>
<keyword evidence="2" id="KW-1185">Reference proteome</keyword>
<dbReference type="EMBL" id="JAUSUF010000011">
    <property type="protein sequence ID" value="MDQ0150610.1"/>
    <property type="molecule type" value="Genomic_DNA"/>
</dbReference>
<evidence type="ECO:0000313" key="2">
    <source>
        <dbReference type="Proteomes" id="UP001228504"/>
    </source>
</evidence>
<protein>
    <submittedName>
        <fullName evidence="1">Phage-related protein</fullName>
    </submittedName>
</protein>
<dbReference type="RefSeq" id="WP_307487336.1">
    <property type="nucleotide sequence ID" value="NZ_JAUSUF010000011.1"/>
</dbReference>
<evidence type="ECO:0000313" key="1">
    <source>
        <dbReference type="EMBL" id="MDQ0150610.1"/>
    </source>
</evidence>
<dbReference type="Proteomes" id="UP001228504">
    <property type="component" value="Unassembled WGS sequence"/>
</dbReference>
<comment type="caution">
    <text evidence="1">The sequence shown here is derived from an EMBL/GenBank/DDBJ whole genome shotgun (WGS) entry which is preliminary data.</text>
</comment>
<reference evidence="1 2" key="1">
    <citation type="submission" date="2023-07" db="EMBL/GenBank/DDBJ databases">
        <title>Genomic Encyclopedia of Type Strains, Phase IV (KMG-IV): sequencing the most valuable type-strain genomes for metagenomic binning, comparative biology and taxonomic classification.</title>
        <authorList>
            <person name="Goeker M."/>
        </authorList>
    </citation>
    <scope>NUCLEOTIDE SEQUENCE [LARGE SCALE GENOMIC DNA]</scope>
    <source>
        <strain evidence="1 2">DSM 20694</strain>
    </source>
</reference>
<dbReference type="InterPro" id="IPR009241">
    <property type="entry name" value="HigB-like"/>
</dbReference>
<gene>
    <name evidence="1" type="ORF">J2S18_002559</name>
</gene>
<accession>A0ABT9UWD4</accession>